<name>A0AAD8YHQ8_9STRA</name>
<proteinExistence type="predicted"/>
<reference evidence="1" key="1">
    <citation type="submission" date="2023-06" db="EMBL/GenBank/DDBJ databases">
        <title>Survivors Of The Sea: Transcriptome response of Skeletonema marinoi to long-term dormancy.</title>
        <authorList>
            <person name="Pinder M.I.M."/>
            <person name="Kourtchenko O."/>
            <person name="Robertson E.K."/>
            <person name="Larsson T."/>
            <person name="Maumus F."/>
            <person name="Osuna-Cruz C.M."/>
            <person name="Vancaester E."/>
            <person name="Stenow R."/>
            <person name="Vandepoele K."/>
            <person name="Ploug H."/>
            <person name="Bruchert V."/>
            <person name="Godhe A."/>
            <person name="Topel M."/>
        </authorList>
    </citation>
    <scope>NUCLEOTIDE SEQUENCE</scope>
    <source>
        <strain evidence="1">R05AC</strain>
    </source>
</reference>
<organism evidence="1 2">
    <name type="scientific">Skeletonema marinoi</name>
    <dbReference type="NCBI Taxonomy" id="267567"/>
    <lineage>
        <taxon>Eukaryota</taxon>
        <taxon>Sar</taxon>
        <taxon>Stramenopiles</taxon>
        <taxon>Ochrophyta</taxon>
        <taxon>Bacillariophyta</taxon>
        <taxon>Coscinodiscophyceae</taxon>
        <taxon>Thalassiosirophycidae</taxon>
        <taxon>Thalassiosirales</taxon>
        <taxon>Skeletonemataceae</taxon>
        <taxon>Skeletonema</taxon>
        <taxon>Skeletonema marinoi-dohrnii complex</taxon>
    </lineage>
</organism>
<evidence type="ECO:0000313" key="1">
    <source>
        <dbReference type="EMBL" id="KAK1746528.1"/>
    </source>
</evidence>
<dbReference type="EMBL" id="JATAAI010000004">
    <property type="protein sequence ID" value="KAK1746528.1"/>
    <property type="molecule type" value="Genomic_DNA"/>
</dbReference>
<accession>A0AAD8YHQ8</accession>
<dbReference type="AlphaFoldDB" id="A0AAD8YHQ8"/>
<protein>
    <submittedName>
        <fullName evidence="1">Uncharacterized protein</fullName>
    </submittedName>
</protein>
<sequence>MIKDMTPLRIIAICSCIFSFGWSFQPSISTHNQIRAGTQLNVAKPEGNHMSSRRDLFEAVAKSALVSSVLVGLPNPSFAAVATPTELKKLQLGHSRVRYLLTNWEKLTETCNNKAMSDTEAKQVVRTENGGGGFCDKNPLVVQEYLGYKSTDDPLFKADKLMLKAVPLIDESVMDEADYVDLVEQYRDKADQVSLLAYTSSWGEANPNGGKETVDEYLETTRQVVLETESLLRKIMGALKLEVLEPSVNKK</sequence>
<keyword evidence="2" id="KW-1185">Reference proteome</keyword>
<comment type="caution">
    <text evidence="1">The sequence shown here is derived from an EMBL/GenBank/DDBJ whole genome shotgun (WGS) entry which is preliminary data.</text>
</comment>
<gene>
    <name evidence="1" type="ORF">QTG54_003135</name>
</gene>
<dbReference type="Proteomes" id="UP001224775">
    <property type="component" value="Unassembled WGS sequence"/>
</dbReference>
<evidence type="ECO:0000313" key="2">
    <source>
        <dbReference type="Proteomes" id="UP001224775"/>
    </source>
</evidence>